<keyword evidence="4" id="KW-0677">Repeat</keyword>
<keyword evidence="2" id="KW-1003">Cell membrane</keyword>
<keyword evidence="7 9" id="KW-0472">Membrane</keyword>
<reference evidence="13 14" key="1">
    <citation type="submission" date="2017-05" db="EMBL/GenBank/DDBJ databases">
        <title>Functional genome analysis of Paenibacillus pasadenensis strain R16: insights on endophytic life style and antifungal activity.</title>
        <authorList>
            <person name="Passera A."/>
            <person name="Marcolungo L."/>
            <person name="Casati P."/>
            <person name="Brasca M."/>
            <person name="Quaglino F."/>
            <person name="Delledonne M."/>
        </authorList>
    </citation>
    <scope>NUCLEOTIDE SEQUENCE [LARGE SCALE GENOMIC DNA]</scope>
    <source>
        <strain evidence="13 14">R16</strain>
    </source>
</reference>
<dbReference type="PROSITE" id="PS51846">
    <property type="entry name" value="CNNM"/>
    <property type="match status" value="1"/>
</dbReference>
<dbReference type="EMBL" id="NFEZ01000003">
    <property type="protein sequence ID" value="PLT46878.1"/>
    <property type="molecule type" value="Genomic_DNA"/>
</dbReference>
<dbReference type="RefSeq" id="WP_101807916.1">
    <property type="nucleotide sequence ID" value="NZ_NFEZ01000003.1"/>
</dbReference>
<dbReference type="Gene3D" id="3.10.580.10">
    <property type="entry name" value="CBS-domain"/>
    <property type="match status" value="1"/>
</dbReference>
<evidence type="ECO:0000256" key="5">
    <source>
        <dbReference type="ARBA" id="ARBA00022989"/>
    </source>
</evidence>
<evidence type="ECO:0000313" key="14">
    <source>
        <dbReference type="Proteomes" id="UP000234789"/>
    </source>
</evidence>
<accession>A0A2N5N967</accession>
<evidence type="ECO:0000259" key="11">
    <source>
        <dbReference type="PROSITE" id="PS51371"/>
    </source>
</evidence>
<dbReference type="CDD" id="cd04590">
    <property type="entry name" value="CBS_pair_CorC_HlyC_assoc"/>
    <property type="match status" value="1"/>
</dbReference>
<dbReference type="InterPro" id="IPR002550">
    <property type="entry name" value="CNNM"/>
</dbReference>
<feature type="domain" description="CBS" evidence="11">
    <location>
        <begin position="288"/>
        <end position="345"/>
    </location>
</feature>
<dbReference type="Pfam" id="PF00571">
    <property type="entry name" value="CBS"/>
    <property type="match status" value="2"/>
</dbReference>
<evidence type="ECO:0000256" key="4">
    <source>
        <dbReference type="ARBA" id="ARBA00022737"/>
    </source>
</evidence>
<comment type="subcellular location">
    <subcellularLocation>
        <location evidence="1">Cell membrane</location>
        <topology evidence="1">Multi-pass membrane protein</topology>
    </subcellularLocation>
</comment>
<evidence type="ECO:0000256" key="7">
    <source>
        <dbReference type="ARBA" id="ARBA00023136"/>
    </source>
</evidence>
<evidence type="ECO:0000313" key="13">
    <source>
        <dbReference type="EMBL" id="PLT46878.1"/>
    </source>
</evidence>
<dbReference type="InterPro" id="IPR046342">
    <property type="entry name" value="CBS_dom_sf"/>
</dbReference>
<keyword evidence="3 9" id="KW-0812">Transmembrane</keyword>
<evidence type="ECO:0000256" key="1">
    <source>
        <dbReference type="ARBA" id="ARBA00004651"/>
    </source>
</evidence>
<dbReference type="PANTHER" id="PTHR43099">
    <property type="entry name" value="UPF0053 PROTEIN YRKA"/>
    <property type="match status" value="1"/>
</dbReference>
<feature type="transmembrane region" description="Helical" evidence="10">
    <location>
        <begin position="103"/>
        <end position="128"/>
    </location>
</feature>
<evidence type="ECO:0000256" key="9">
    <source>
        <dbReference type="PROSITE-ProRule" id="PRU01193"/>
    </source>
</evidence>
<dbReference type="PANTHER" id="PTHR43099:SF2">
    <property type="entry name" value="UPF0053 PROTEIN YRKA"/>
    <property type="match status" value="1"/>
</dbReference>
<keyword evidence="5 9" id="KW-1133">Transmembrane helix</keyword>
<dbReference type="InterPro" id="IPR044751">
    <property type="entry name" value="Ion_transp-like_CBS"/>
</dbReference>
<dbReference type="FunFam" id="3.10.580.10:FF:000002">
    <property type="entry name" value="Magnesium/cobalt efflux protein CorC"/>
    <property type="match status" value="1"/>
</dbReference>
<protein>
    <submittedName>
        <fullName evidence="13">Magnesium and cobalt efflux protein CorC</fullName>
    </submittedName>
</protein>
<keyword evidence="6 8" id="KW-0129">CBS domain</keyword>
<keyword evidence="14" id="KW-1185">Reference proteome</keyword>
<proteinExistence type="predicted"/>
<dbReference type="GO" id="GO:0005886">
    <property type="term" value="C:plasma membrane"/>
    <property type="evidence" value="ECO:0007669"/>
    <property type="project" value="UniProtKB-SubCell"/>
</dbReference>
<name>A0A2N5N967_9BACL</name>
<evidence type="ECO:0000256" key="8">
    <source>
        <dbReference type="PROSITE-ProRule" id="PRU00703"/>
    </source>
</evidence>
<dbReference type="Pfam" id="PF01595">
    <property type="entry name" value="CNNM"/>
    <property type="match status" value="1"/>
</dbReference>
<feature type="domain" description="CNNM transmembrane" evidence="12">
    <location>
        <begin position="4"/>
        <end position="207"/>
    </location>
</feature>
<dbReference type="InterPro" id="IPR000644">
    <property type="entry name" value="CBS_dom"/>
</dbReference>
<evidence type="ECO:0000256" key="6">
    <source>
        <dbReference type="ARBA" id="ARBA00023122"/>
    </source>
</evidence>
<evidence type="ECO:0000256" key="2">
    <source>
        <dbReference type="ARBA" id="ARBA00022475"/>
    </source>
</evidence>
<dbReference type="PROSITE" id="PS51371">
    <property type="entry name" value="CBS"/>
    <property type="match status" value="2"/>
</dbReference>
<feature type="transmembrane region" description="Helical" evidence="10">
    <location>
        <begin position="6"/>
        <end position="31"/>
    </location>
</feature>
<sequence length="357" mass="38743">MSDDPLPLGISLLLIVLLVFLNGFFVAAQLAMVKVRGSRISALVSEGNGKARFASRLTGSLDSFVSVCQLGITLASLGLGWVGEPAVAALLEPLLLRFGFGGPAAGTVTFVAAFGFIALFHIVLGQLAPKTLAIRQAEKVTLWTSRPLILLHSLLYPVIRVLDSMAGRLLRWSGLEPASGPEPAHNEEELRLLMQESRRSGLIDPAELTLMDNIFDFADTQAREIMIPRTDMVCLFVDRSLEENKAAALQRMFTRYPVCDGDKDDVIGFVHIKDLLRAGMQATDLHGLIRPVAAVPASTRIHALLARMQQDKAQLAILIDEYGGTAGLVTLEDIVEEIVGDITDEFDAERSLRDTGS</sequence>
<organism evidence="13 14">
    <name type="scientific">Paenibacillus pasadenensis</name>
    <dbReference type="NCBI Taxonomy" id="217090"/>
    <lineage>
        <taxon>Bacteria</taxon>
        <taxon>Bacillati</taxon>
        <taxon>Bacillota</taxon>
        <taxon>Bacilli</taxon>
        <taxon>Bacillales</taxon>
        <taxon>Paenibacillaceae</taxon>
        <taxon>Paenibacillus</taxon>
    </lineage>
</organism>
<evidence type="ECO:0000259" key="12">
    <source>
        <dbReference type="PROSITE" id="PS51846"/>
    </source>
</evidence>
<dbReference type="AlphaFoldDB" id="A0A2N5N967"/>
<evidence type="ECO:0000256" key="3">
    <source>
        <dbReference type="ARBA" id="ARBA00022692"/>
    </source>
</evidence>
<feature type="domain" description="CBS" evidence="11">
    <location>
        <begin position="226"/>
        <end position="285"/>
    </location>
</feature>
<comment type="caution">
    <text evidence="13">The sequence shown here is derived from an EMBL/GenBank/DDBJ whole genome shotgun (WGS) entry which is preliminary data.</text>
</comment>
<dbReference type="SUPFAM" id="SSF54631">
    <property type="entry name" value="CBS-domain pair"/>
    <property type="match status" value="1"/>
</dbReference>
<dbReference type="InterPro" id="IPR051676">
    <property type="entry name" value="UPF0053_domain"/>
</dbReference>
<dbReference type="Proteomes" id="UP000234789">
    <property type="component" value="Unassembled WGS sequence"/>
</dbReference>
<feature type="transmembrane region" description="Helical" evidence="10">
    <location>
        <begin position="61"/>
        <end position="83"/>
    </location>
</feature>
<gene>
    <name evidence="13" type="ORF">B8V81_1102</name>
</gene>
<evidence type="ECO:0000256" key="10">
    <source>
        <dbReference type="SAM" id="Phobius"/>
    </source>
</evidence>